<protein>
    <recommendedName>
        <fullName evidence="2">Glycosyl transferase family 1 domain-containing protein</fullName>
    </recommendedName>
</protein>
<evidence type="ECO:0008006" key="2">
    <source>
        <dbReference type="Google" id="ProtNLM"/>
    </source>
</evidence>
<sequence>MKNIKAYQGYMSPPMKKFRWLTSFGLEPYRNKNEPLVVFGCYKPIDHQVILNHRGSVIVIWMGTDVHKVRQVLAKMQKKNIIHITWLARIKRYLTDNRGLECHLVKLPVKEYPKPKPIILGKKVYAYLSKGKPEYHGSEIVNKLNLNGYPLLVGDNTIGLNKWYNEGQADIFYSQAFIGLALSKFVGGAMTIQEMAVRGIKVVTNVLSLPNCIPWKTLEDVEQAIWDESKRIGTVNTVMIDIVYNDLVDIKECFDLKNYWYEKDYFIPNDGKRA</sequence>
<gene>
    <name evidence="1" type="ORF">LCGC14_1667170</name>
</gene>
<name>A0A0F9K866_9ZZZZ</name>
<organism evidence="1">
    <name type="scientific">marine sediment metagenome</name>
    <dbReference type="NCBI Taxonomy" id="412755"/>
    <lineage>
        <taxon>unclassified sequences</taxon>
        <taxon>metagenomes</taxon>
        <taxon>ecological metagenomes</taxon>
    </lineage>
</organism>
<dbReference type="EMBL" id="LAZR01014252">
    <property type="protein sequence ID" value="KKM18293.1"/>
    <property type="molecule type" value="Genomic_DNA"/>
</dbReference>
<comment type="caution">
    <text evidence="1">The sequence shown here is derived from an EMBL/GenBank/DDBJ whole genome shotgun (WGS) entry which is preliminary data.</text>
</comment>
<reference evidence="1" key="1">
    <citation type="journal article" date="2015" name="Nature">
        <title>Complex archaea that bridge the gap between prokaryotes and eukaryotes.</title>
        <authorList>
            <person name="Spang A."/>
            <person name="Saw J.H."/>
            <person name="Jorgensen S.L."/>
            <person name="Zaremba-Niedzwiedzka K."/>
            <person name="Martijn J."/>
            <person name="Lind A.E."/>
            <person name="van Eijk R."/>
            <person name="Schleper C."/>
            <person name="Guy L."/>
            <person name="Ettema T.J."/>
        </authorList>
    </citation>
    <scope>NUCLEOTIDE SEQUENCE</scope>
</reference>
<proteinExistence type="predicted"/>
<dbReference type="AlphaFoldDB" id="A0A0F9K866"/>
<accession>A0A0F9K866</accession>
<evidence type="ECO:0000313" key="1">
    <source>
        <dbReference type="EMBL" id="KKM18293.1"/>
    </source>
</evidence>